<evidence type="ECO:0000256" key="2">
    <source>
        <dbReference type="ARBA" id="ARBA00022475"/>
    </source>
</evidence>
<gene>
    <name evidence="9" type="ORF">FD16_GL002430</name>
</gene>
<keyword evidence="2" id="KW-1003">Cell membrane</keyword>
<evidence type="ECO:0000259" key="8">
    <source>
        <dbReference type="Pfam" id="PF06738"/>
    </source>
</evidence>
<dbReference type="InterPro" id="IPR010619">
    <property type="entry name" value="ThrE-like_N"/>
</dbReference>
<dbReference type="InterPro" id="IPR050539">
    <property type="entry name" value="ThrE_Dicarb/AminoAcid_Exp"/>
</dbReference>
<feature type="domain" description="Threonine/serine exporter-like N-terminal" evidence="8">
    <location>
        <begin position="16"/>
        <end position="248"/>
    </location>
</feature>
<reference evidence="9 10" key="1">
    <citation type="journal article" date="2015" name="Genome Announc.">
        <title>Expanding the biotechnology potential of lactobacilli through comparative genomics of 213 strains and associated genera.</title>
        <authorList>
            <person name="Sun Z."/>
            <person name="Harris H.M."/>
            <person name="McCann A."/>
            <person name="Guo C."/>
            <person name="Argimon S."/>
            <person name="Zhang W."/>
            <person name="Yang X."/>
            <person name="Jeffery I.B."/>
            <person name="Cooney J.C."/>
            <person name="Kagawa T.F."/>
            <person name="Liu W."/>
            <person name="Song Y."/>
            <person name="Salvetti E."/>
            <person name="Wrobel A."/>
            <person name="Rasinkangas P."/>
            <person name="Parkhill J."/>
            <person name="Rea M.C."/>
            <person name="O'Sullivan O."/>
            <person name="Ritari J."/>
            <person name="Douillard F.P."/>
            <person name="Paul Ross R."/>
            <person name="Yang R."/>
            <person name="Briner A.E."/>
            <person name="Felis G.E."/>
            <person name="de Vos W.M."/>
            <person name="Barrangou R."/>
            <person name="Klaenhammer T.R."/>
            <person name="Caufield P.W."/>
            <person name="Cui Y."/>
            <person name="Zhang H."/>
            <person name="O'Toole P.W."/>
        </authorList>
    </citation>
    <scope>NUCLEOTIDE SEQUENCE [LARGE SCALE GENOMIC DNA]</scope>
    <source>
        <strain evidence="9 10">DSM 5007</strain>
    </source>
</reference>
<dbReference type="STRING" id="1423807.FD16_GL002430"/>
<dbReference type="GO" id="GO:0022857">
    <property type="term" value="F:transmembrane transporter activity"/>
    <property type="evidence" value="ECO:0007669"/>
    <property type="project" value="InterPro"/>
</dbReference>
<comment type="subcellular location">
    <subcellularLocation>
        <location evidence="1">Cell membrane</location>
        <topology evidence="1">Multi-pass membrane protein</topology>
    </subcellularLocation>
</comment>
<dbReference type="Proteomes" id="UP000051820">
    <property type="component" value="Unassembled WGS sequence"/>
</dbReference>
<comment type="caution">
    <text evidence="9">The sequence shown here is derived from an EMBL/GenBank/DDBJ whole genome shotgun (WGS) entry which is preliminary data.</text>
</comment>
<keyword evidence="5 7" id="KW-0472">Membrane</keyword>
<keyword evidence="3 7" id="KW-0812">Transmembrane</keyword>
<dbReference type="Pfam" id="PF06738">
    <property type="entry name" value="ThrE"/>
    <property type="match status" value="1"/>
</dbReference>
<dbReference type="GO" id="GO:0005886">
    <property type="term" value="C:plasma membrane"/>
    <property type="evidence" value="ECO:0007669"/>
    <property type="project" value="UniProtKB-SubCell"/>
</dbReference>
<evidence type="ECO:0000256" key="5">
    <source>
        <dbReference type="ARBA" id="ARBA00023136"/>
    </source>
</evidence>
<comment type="similarity">
    <text evidence="6">Belongs to the ThrE exporter (TC 2.A.79) family.</text>
</comment>
<evidence type="ECO:0000256" key="7">
    <source>
        <dbReference type="SAM" id="Phobius"/>
    </source>
</evidence>
<dbReference type="EMBL" id="AZGF01000008">
    <property type="protein sequence ID" value="KRM12434.1"/>
    <property type="molecule type" value="Genomic_DNA"/>
</dbReference>
<evidence type="ECO:0000313" key="9">
    <source>
        <dbReference type="EMBL" id="KRM12434.1"/>
    </source>
</evidence>
<evidence type="ECO:0000256" key="1">
    <source>
        <dbReference type="ARBA" id="ARBA00004651"/>
    </source>
</evidence>
<organism evidence="9 10">
    <name type="scientific">Paucilactobacillus suebicus DSM 5007 = KCTC 3549</name>
    <dbReference type="NCBI Taxonomy" id="1423807"/>
    <lineage>
        <taxon>Bacteria</taxon>
        <taxon>Bacillati</taxon>
        <taxon>Bacillota</taxon>
        <taxon>Bacilli</taxon>
        <taxon>Lactobacillales</taxon>
        <taxon>Lactobacillaceae</taxon>
        <taxon>Paucilactobacillus</taxon>
    </lineage>
</organism>
<sequence length="258" mass="27826">MVVKVDRNHENQVIELCGQVGKILLVNGAEIPRVEETVEYIGHSAGVAISCYVTLTAIFISVDTEPMTHVVKTNPGSFNLQKVDEINELSREFVAQEIGFDELSRHVAQVDRKVIDFNWPSKIIGAGLVSVAPMLLFRTAWSDLAMAFWIGIVGYLAAMYVKKIAAIPFIGEVVGGFSVALLALLVVHFGWANNSNNIIISALMPLVPGVPITNAFREIIAGHLISGVMRTINALLVAGFIGSGVILAGLLFRAVFGV</sequence>
<feature type="transmembrane region" description="Helical" evidence="7">
    <location>
        <begin position="198"/>
        <end position="220"/>
    </location>
</feature>
<feature type="transmembrane region" description="Helical" evidence="7">
    <location>
        <begin position="173"/>
        <end position="192"/>
    </location>
</feature>
<dbReference type="PANTHER" id="PTHR34390">
    <property type="entry name" value="UPF0442 PROTEIN YJJB-RELATED"/>
    <property type="match status" value="1"/>
</dbReference>
<evidence type="ECO:0000256" key="6">
    <source>
        <dbReference type="ARBA" id="ARBA00034125"/>
    </source>
</evidence>
<dbReference type="AlphaFoldDB" id="A0A0R1W4I4"/>
<keyword evidence="4 7" id="KW-1133">Transmembrane helix</keyword>
<feature type="transmembrane region" description="Helical" evidence="7">
    <location>
        <begin position="232"/>
        <end position="256"/>
    </location>
</feature>
<evidence type="ECO:0000313" key="10">
    <source>
        <dbReference type="Proteomes" id="UP000051820"/>
    </source>
</evidence>
<name>A0A0R1W4I4_9LACO</name>
<accession>A0A0R1W4I4</accession>
<feature type="transmembrane region" description="Helical" evidence="7">
    <location>
        <begin position="144"/>
        <end position="161"/>
    </location>
</feature>
<evidence type="ECO:0000256" key="3">
    <source>
        <dbReference type="ARBA" id="ARBA00022692"/>
    </source>
</evidence>
<dbReference type="PANTHER" id="PTHR34390:SF2">
    <property type="entry name" value="SUCCINATE TRANSPORTER SUBUNIT YJJP-RELATED"/>
    <property type="match status" value="1"/>
</dbReference>
<feature type="transmembrane region" description="Helical" evidence="7">
    <location>
        <begin position="40"/>
        <end position="62"/>
    </location>
</feature>
<protein>
    <recommendedName>
        <fullName evidence="8">Threonine/serine exporter-like N-terminal domain-containing protein</fullName>
    </recommendedName>
</protein>
<proteinExistence type="inferred from homology"/>
<evidence type="ECO:0000256" key="4">
    <source>
        <dbReference type="ARBA" id="ARBA00022989"/>
    </source>
</evidence>
<dbReference type="PATRIC" id="fig|1423807.3.peg.2507"/>
<dbReference type="eggNOG" id="COG2966">
    <property type="taxonomic scope" value="Bacteria"/>
</dbReference>
<dbReference type="GO" id="GO:0015744">
    <property type="term" value="P:succinate transport"/>
    <property type="evidence" value="ECO:0007669"/>
    <property type="project" value="TreeGrafter"/>
</dbReference>
<keyword evidence="10" id="KW-1185">Reference proteome</keyword>